<organism evidence="2 3">
    <name type="scientific">Scylla paramamosain</name>
    <name type="common">Mud crab</name>
    <dbReference type="NCBI Taxonomy" id="85552"/>
    <lineage>
        <taxon>Eukaryota</taxon>
        <taxon>Metazoa</taxon>
        <taxon>Ecdysozoa</taxon>
        <taxon>Arthropoda</taxon>
        <taxon>Crustacea</taxon>
        <taxon>Multicrustacea</taxon>
        <taxon>Malacostraca</taxon>
        <taxon>Eumalacostraca</taxon>
        <taxon>Eucarida</taxon>
        <taxon>Decapoda</taxon>
        <taxon>Pleocyemata</taxon>
        <taxon>Brachyura</taxon>
        <taxon>Eubrachyura</taxon>
        <taxon>Portunoidea</taxon>
        <taxon>Portunidae</taxon>
        <taxon>Portuninae</taxon>
        <taxon>Scylla</taxon>
    </lineage>
</organism>
<evidence type="ECO:0000313" key="2">
    <source>
        <dbReference type="EMBL" id="KAK8397792.1"/>
    </source>
</evidence>
<protein>
    <recommendedName>
        <fullName evidence="4">Secreted protein</fullName>
    </recommendedName>
</protein>
<dbReference type="AlphaFoldDB" id="A0AAW0UGH4"/>
<gene>
    <name evidence="2" type="ORF">O3P69_004529</name>
</gene>
<comment type="caution">
    <text evidence="2">The sequence shown here is derived from an EMBL/GenBank/DDBJ whole genome shotgun (WGS) entry which is preliminary data.</text>
</comment>
<sequence length="139" mass="15452">MWIPLVLRWWLLGAAAALSICLTSPALANFLQGKYSLPSRFPGTAALSACRSILVGSPCPRPEEIRGRLPFRSPPPDYLALSSLARRKWPVTDYRESGLACSRDSSRGERGLGQIRWGALGLDEFCLHMARGRRERRGE</sequence>
<keyword evidence="1" id="KW-0732">Signal</keyword>
<evidence type="ECO:0000256" key="1">
    <source>
        <dbReference type="SAM" id="SignalP"/>
    </source>
</evidence>
<evidence type="ECO:0008006" key="4">
    <source>
        <dbReference type="Google" id="ProtNLM"/>
    </source>
</evidence>
<proteinExistence type="predicted"/>
<name>A0AAW0UGH4_SCYPA</name>
<dbReference type="EMBL" id="JARAKH010000013">
    <property type="protein sequence ID" value="KAK8397792.1"/>
    <property type="molecule type" value="Genomic_DNA"/>
</dbReference>
<accession>A0AAW0UGH4</accession>
<reference evidence="2 3" key="1">
    <citation type="submission" date="2023-03" db="EMBL/GenBank/DDBJ databases">
        <title>High-quality genome of Scylla paramamosain provides insights in environmental adaptation.</title>
        <authorList>
            <person name="Zhang L."/>
        </authorList>
    </citation>
    <scope>NUCLEOTIDE SEQUENCE [LARGE SCALE GENOMIC DNA]</scope>
    <source>
        <strain evidence="2">LZ_2023a</strain>
        <tissue evidence="2">Muscle</tissue>
    </source>
</reference>
<feature type="signal peptide" evidence="1">
    <location>
        <begin position="1"/>
        <end position="17"/>
    </location>
</feature>
<dbReference type="Proteomes" id="UP001487740">
    <property type="component" value="Unassembled WGS sequence"/>
</dbReference>
<feature type="chain" id="PRO_5043317804" description="Secreted protein" evidence="1">
    <location>
        <begin position="18"/>
        <end position="139"/>
    </location>
</feature>
<evidence type="ECO:0000313" key="3">
    <source>
        <dbReference type="Proteomes" id="UP001487740"/>
    </source>
</evidence>
<keyword evidence="3" id="KW-1185">Reference proteome</keyword>